<keyword evidence="5" id="KW-0010">Activator</keyword>
<dbReference type="EMBL" id="QGNW01002237">
    <property type="protein sequence ID" value="RVW22365.1"/>
    <property type="molecule type" value="Genomic_DNA"/>
</dbReference>
<feature type="region of interest" description="Disordered" evidence="6">
    <location>
        <begin position="37"/>
        <end position="62"/>
    </location>
</feature>
<evidence type="ECO:0000256" key="2">
    <source>
        <dbReference type="ARBA" id="ARBA00008122"/>
    </source>
</evidence>
<feature type="compositionally biased region" description="Gly residues" evidence="6">
    <location>
        <begin position="41"/>
        <end position="61"/>
    </location>
</feature>
<dbReference type="Proteomes" id="UP000288805">
    <property type="component" value="Unassembled WGS sequence"/>
</dbReference>
<evidence type="ECO:0000256" key="4">
    <source>
        <dbReference type="PROSITE-ProRule" id="PRU01002"/>
    </source>
</evidence>
<dbReference type="PANTHER" id="PTHR31602:SF101">
    <property type="entry name" value="GROWTH-REGULATING FACTOR 7"/>
    <property type="match status" value="1"/>
</dbReference>
<dbReference type="PROSITE" id="PS51667">
    <property type="entry name" value="WRC"/>
    <property type="match status" value="1"/>
</dbReference>
<protein>
    <recommendedName>
        <fullName evidence="5">Growth-regulating factor</fullName>
    </recommendedName>
</protein>
<dbReference type="GO" id="GO:0006355">
    <property type="term" value="P:regulation of DNA-templated transcription"/>
    <property type="evidence" value="ECO:0007669"/>
    <property type="project" value="InterPro"/>
</dbReference>
<dbReference type="GO" id="GO:0006351">
    <property type="term" value="P:DNA-templated transcription"/>
    <property type="evidence" value="ECO:0007669"/>
    <property type="project" value="UniProtKB-UniRule"/>
</dbReference>
<feature type="compositionally biased region" description="Polar residues" evidence="6">
    <location>
        <begin position="543"/>
        <end position="557"/>
    </location>
</feature>
<evidence type="ECO:0000256" key="3">
    <source>
        <dbReference type="ARBA" id="ARBA00023242"/>
    </source>
</evidence>
<dbReference type="GO" id="GO:0005524">
    <property type="term" value="F:ATP binding"/>
    <property type="evidence" value="ECO:0007669"/>
    <property type="project" value="UniProtKB-UniRule"/>
</dbReference>
<feature type="short sequence motif" description="Bipartite nuclear localization signal" evidence="4">
    <location>
        <begin position="196"/>
        <end position="206"/>
    </location>
</feature>
<evidence type="ECO:0000259" key="8">
    <source>
        <dbReference type="PROSITE" id="PS51667"/>
    </source>
</evidence>
<dbReference type="PANTHER" id="PTHR31602">
    <property type="entry name" value="GROWTH-REGULATING FACTOR 5"/>
    <property type="match status" value="1"/>
</dbReference>
<comment type="subcellular location">
    <subcellularLocation>
        <location evidence="1 4 5">Nucleus</location>
    </subcellularLocation>
</comment>
<evidence type="ECO:0000256" key="1">
    <source>
        <dbReference type="ARBA" id="ARBA00004123"/>
    </source>
</evidence>
<dbReference type="GO" id="GO:0005634">
    <property type="term" value="C:nucleus"/>
    <property type="evidence" value="ECO:0007669"/>
    <property type="project" value="UniProtKB-SubCell"/>
</dbReference>
<evidence type="ECO:0000256" key="6">
    <source>
        <dbReference type="SAM" id="MobiDB-lite"/>
    </source>
</evidence>
<comment type="domain">
    <text evidence="5">The QLQ domain and WRC domain may be involved in protein-protein interaction and DNA-binding, respectively.</text>
</comment>
<feature type="compositionally biased region" description="Low complexity" evidence="6">
    <location>
        <begin position="562"/>
        <end position="575"/>
    </location>
</feature>
<evidence type="ECO:0000313" key="10">
    <source>
        <dbReference type="Proteomes" id="UP000288805"/>
    </source>
</evidence>
<feature type="region of interest" description="Disordered" evidence="6">
    <location>
        <begin position="530"/>
        <end position="600"/>
    </location>
</feature>
<feature type="compositionally biased region" description="Polar residues" evidence="6">
    <location>
        <begin position="590"/>
        <end position="600"/>
    </location>
</feature>
<dbReference type="PROSITE" id="PS51666">
    <property type="entry name" value="QLQ"/>
    <property type="match status" value="1"/>
</dbReference>
<dbReference type="InterPro" id="IPR031137">
    <property type="entry name" value="GRF"/>
</dbReference>
<keyword evidence="5" id="KW-0805">Transcription regulation</keyword>
<organism evidence="9 10">
    <name type="scientific">Vitis vinifera</name>
    <name type="common">Grape</name>
    <dbReference type="NCBI Taxonomy" id="29760"/>
    <lineage>
        <taxon>Eukaryota</taxon>
        <taxon>Viridiplantae</taxon>
        <taxon>Streptophyta</taxon>
        <taxon>Embryophyta</taxon>
        <taxon>Tracheophyta</taxon>
        <taxon>Spermatophyta</taxon>
        <taxon>Magnoliopsida</taxon>
        <taxon>eudicotyledons</taxon>
        <taxon>Gunneridae</taxon>
        <taxon>Pentapetalae</taxon>
        <taxon>rosids</taxon>
        <taxon>Vitales</taxon>
        <taxon>Vitaceae</taxon>
        <taxon>Viteae</taxon>
        <taxon>Vitis</taxon>
    </lineage>
</organism>
<dbReference type="SMART" id="SM00951">
    <property type="entry name" value="QLQ"/>
    <property type="match status" value="1"/>
</dbReference>
<evidence type="ECO:0000259" key="7">
    <source>
        <dbReference type="PROSITE" id="PS51666"/>
    </source>
</evidence>
<comment type="caution">
    <text evidence="9">The sequence shown here is derived from an EMBL/GenBank/DDBJ whole genome shotgun (WGS) entry which is preliminary data.</text>
</comment>
<proteinExistence type="inferred from homology"/>
<evidence type="ECO:0000256" key="5">
    <source>
        <dbReference type="RuleBase" id="RU367127"/>
    </source>
</evidence>
<name>A0A438CGT8_VITVI</name>
<comment type="function">
    <text evidence="5">Transcription activator.</text>
</comment>
<keyword evidence="5" id="KW-0804">Transcription</keyword>
<dbReference type="GO" id="GO:0099402">
    <property type="term" value="P:plant organ development"/>
    <property type="evidence" value="ECO:0007669"/>
    <property type="project" value="UniProtKB-ARBA"/>
</dbReference>
<reference evidence="9 10" key="1">
    <citation type="journal article" date="2018" name="PLoS Genet.">
        <title>Population sequencing reveals clonal diversity and ancestral inbreeding in the grapevine cultivar Chardonnay.</title>
        <authorList>
            <person name="Roach M.J."/>
            <person name="Johnson D.L."/>
            <person name="Bohlmann J."/>
            <person name="van Vuuren H.J."/>
            <person name="Jones S.J."/>
            <person name="Pretorius I.S."/>
            <person name="Schmidt S.A."/>
            <person name="Borneman A.R."/>
        </authorList>
    </citation>
    <scope>NUCLEOTIDE SEQUENCE [LARGE SCALE GENOMIC DNA]</scope>
    <source>
        <strain evidence="10">cv. Chardonnay</strain>
        <tissue evidence="9">Leaf</tissue>
    </source>
</reference>
<dbReference type="Pfam" id="PF08879">
    <property type="entry name" value="WRC"/>
    <property type="match status" value="1"/>
</dbReference>
<dbReference type="Pfam" id="PF08880">
    <property type="entry name" value="QLQ"/>
    <property type="match status" value="1"/>
</dbReference>
<accession>A0A438CGT8</accession>
<feature type="domain" description="QLQ" evidence="7">
    <location>
        <begin position="128"/>
        <end position="163"/>
    </location>
</feature>
<dbReference type="InterPro" id="IPR014978">
    <property type="entry name" value="Gln-Leu-Gln_QLQ"/>
</dbReference>
<feature type="domain" description="WRC" evidence="8">
    <location>
        <begin position="191"/>
        <end position="235"/>
    </location>
</feature>
<comment type="similarity">
    <text evidence="2 5">Belongs to the GRF family.</text>
</comment>
<gene>
    <name evidence="9" type="primary">GRF2_1</name>
    <name evidence="9" type="ORF">CK203_096195</name>
</gene>
<dbReference type="AlphaFoldDB" id="A0A438CGT8"/>
<feature type="short sequence motif" description="Bipartite nuclear localization signal" evidence="4">
    <location>
        <begin position="224"/>
        <end position="231"/>
    </location>
</feature>
<evidence type="ECO:0000313" key="9">
    <source>
        <dbReference type="EMBL" id="RVW22365.1"/>
    </source>
</evidence>
<keyword evidence="3 4" id="KW-0539">Nucleus</keyword>
<sequence>MSGSGGGGLGLTLQQRGTESFLFPCSRMMMMVRHNHDRAFEGGGGGGGGGGDGHGPTGSGGAEEVVRCMSDIYDVAGGSGSGGAVGVRTSLQPFDISSATTTTPSHTSFKSPGAGAGAGGMAASLGFPFTSAQWKELERQAMIYKYMMASVPVPPELLMPITRNFSESAASPHSTLGRGSIFNLRFSNGADPEPGRCRRTDGKKWRCSRDVALNQKYCERHMHRGRPRSRKPVEVHADVNSSHKKTRHCHALPATPATLSSPMLTNTSCSQSQYLGSALDPHHQSPVFLYKSDSKASPFTPLVSVPSFKETSACFTSLAELVFFCFTLVSQHPKEGSLEWMAKGEAAPMATSDQQWQQLMQTKIGLTIESSSSICNSNASVFNQQYQEEPINLNSYTDFSAGADNPGRDSINMFLNPGVISLQKPQTETPRAFIDAWSSAVTENPANTCNKSSVSSNGKLPLSSLTLSMGGDNGIENEMGRTEMGLRIVDSGGGGCEKPQLSTWLTPASWAGLAPGGPLAEVLRPSSVAAASNPASPHGGNGDSISQSETAASSPSGVLQKPVVSPSDSSGNSSPTLTASPAKPEITFPWLNQSKVASAE</sequence>
<dbReference type="InterPro" id="IPR014977">
    <property type="entry name" value="WRC_dom"/>
</dbReference>